<dbReference type="EMBL" id="LAZR01000142">
    <property type="protein sequence ID" value="KKN87075.1"/>
    <property type="molecule type" value="Genomic_DNA"/>
</dbReference>
<dbReference type="GO" id="GO:0031419">
    <property type="term" value="F:cobalamin binding"/>
    <property type="evidence" value="ECO:0007669"/>
    <property type="project" value="InterPro"/>
</dbReference>
<keyword evidence="5" id="KW-0411">Iron-sulfur</keyword>
<evidence type="ECO:0000313" key="8">
    <source>
        <dbReference type="EMBL" id="KKN87075.1"/>
    </source>
</evidence>
<evidence type="ECO:0000256" key="1">
    <source>
        <dbReference type="ARBA" id="ARBA00001966"/>
    </source>
</evidence>
<keyword evidence="3" id="KW-0479">Metal-binding</keyword>
<dbReference type="GO" id="GO:0046872">
    <property type="term" value="F:metal ion binding"/>
    <property type="evidence" value="ECO:0007669"/>
    <property type="project" value="UniProtKB-KW"/>
</dbReference>
<dbReference type="PROSITE" id="PS51332">
    <property type="entry name" value="B12_BINDING"/>
    <property type="match status" value="1"/>
</dbReference>
<comment type="cofactor">
    <cofactor evidence="1">
        <name>[4Fe-4S] cluster</name>
        <dbReference type="ChEBI" id="CHEBI:49883"/>
    </cofactor>
</comment>
<protein>
    <submittedName>
        <fullName evidence="8">Uncharacterized protein</fullName>
    </submittedName>
</protein>
<evidence type="ECO:0000259" key="7">
    <source>
        <dbReference type="PROSITE" id="PS51918"/>
    </source>
</evidence>
<dbReference type="InterPro" id="IPR006638">
    <property type="entry name" value="Elp3/MiaA/NifB-like_rSAM"/>
</dbReference>
<dbReference type="Pfam" id="PF08241">
    <property type="entry name" value="Methyltransf_11"/>
    <property type="match status" value="1"/>
</dbReference>
<dbReference type="GO" id="GO:0005829">
    <property type="term" value="C:cytosol"/>
    <property type="evidence" value="ECO:0007669"/>
    <property type="project" value="TreeGrafter"/>
</dbReference>
<dbReference type="SMART" id="SM00729">
    <property type="entry name" value="Elp3"/>
    <property type="match status" value="1"/>
</dbReference>
<proteinExistence type="predicted"/>
<dbReference type="InterPro" id="IPR034466">
    <property type="entry name" value="Methyltransferase_Class_B"/>
</dbReference>
<dbReference type="InterPro" id="IPR051198">
    <property type="entry name" value="BchE-like"/>
</dbReference>
<dbReference type="AlphaFoldDB" id="A0A0F9U1F9"/>
<dbReference type="InterPro" id="IPR013216">
    <property type="entry name" value="Methyltransf_11"/>
</dbReference>
<dbReference type="CDD" id="cd02440">
    <property type="entry name" value="AdoMet_MTases"/>
    <property type="match status" value="1"/>
</dbReference>
<dbReference type="InterPro" id="IPR007197">
    <property type="entry name" value="rSAM"/>
</dbReference>
<gene>
    <name evidence="8" type="ORF">LCGC14_0263450</name>
</gene>
<dbReference type="SUPFAM" id="SSF102114">
    <property type="entry name" value="Radical SAM enzymes"/>
    <property type="match status" value="1"/>
</dbReference>
<dbReference type="GO" id="GO:0051539">
    <property type="term" value="F:4 iron, 4 sulfur cluster binding"/>
    <property type="evidence" value="ECO:0007669"/>
    <property type="project" value="UniProtKB-KW"/>
</dbReference>
<evidence type="ECO:0000259" key="6">
    <source>
        <dbReference type="PROSITE" id="PS51332"/>
    </source>
</evidence>
<evidence type="ECO:0000256" key="3">
    <source>
        <dbReference type="ARBA" id="ARBA00022723"/>
    </source>
</evidence>
<dbReference type="Pfam" id="PF02310">
    <property type="entry name" value="B12-binding"/>
    <property type="match status" value="1"/>
</dbReference>
<dbReference type="InterPro" id="IPR058240">
    <property type="entry name" value="rSAM_sf"/>
</dbReference>
<keyword evidence="2" id="KW-0949">S-adenosyl-L-methionine</keyword>
<organism evidence="8">
    <name type="scientific">marine sediment metagenome</name>
    <dbReference type="NCBI Taxonomy" id="412755"/>
    <lineage>
        <taxon>unclassified sequences</taxon>
        <taxon>metagenomes</taxon>
        <taxon>ecological metagenomes</taxon>
    </lineage>
</organism>
<sequence>MVDIVLVQPPNSQLSDPTTRWPLGLAYLEAVLLKAGVKVAIADLRDKEIDLALIPEAPIVGITATTGEILAAREIASLVKVRNSKTITIIGGTHATYLPEACRDFDTIVVGEAEQVIVDLIKNTNLGTAYPVPVADLDMLPFPARHSFSFSETLFEGAGYGRGPMATSIITSRGCPFSCAFCQDKPRPVRFRSPENVAGEIKQIRDEWNCSHFRLEDDSFTLKPERVLDICRLLEPLKVHWKCHTRSDLFDRDMARAMRLAGCDEVGFGVESADQRVLNIVNKKETIEEHMRAIRIAEDSGIKAKAFFMTGLPGETDETINLTRDFLERAQPSKIILSRFTPYPGSDVWANPAKYGVAWIDPDFSHYWNFPQATTITYGDTPAEVLNKRYNQLYEVLWSGEWTSQEAKRQREQLQRYFSWVEKEGHVEGPTRIDTMVKPHQVARMEWLKERCVGTVLEIGCNFGIIIAWCQGQVGIDLNPHNIALARILAPKRKFLVADARDLPFRDGEFDTVMLPDILEHLFWADVPPALKEAERVAHRKVLITVPGGEADTPEATSFKHTYLATPKKVQAIGDQFTSKKIVIERKEGFVLMEVIK</sequence>
<dbReference type="PROSITE" id="PS51918">
    <property type="entry name" value="RADICAL_SAM"/>
    <property type="match status" value="1"/>
</dbReference>
<evidence type="ECO:0000256" key="2">
    <source>
        <dbReference type="ARBA" id="ARBA00022691"/>
    </source>
</evidence>
<reference evidence="8" key="1">
    <citation type="journal article" date="2015" name="Nature">
        <title>Complex archaea that bridge the gap between prokaryotes and eukaryotes.</title>
        <authorList>
            <person name="Spang A."/>
            <person name="Saw J.H."/>
            <person name="Jorgensen S.L."/>
            <person name="Zaremba-Niedzwiedzka K."/>
            <person name="Martijn J."/>
            <person name="Lind A.E."/>
            <person name="van Eijk R."/>
            <person name="Schleper C."/>
            <person name="Guy L."/>
            <person name="Ettema T.J."/>
        </authorList>
    </citation>
    <scope>NUCLEOTIDE SEQUENCE</scope>
</reference>
<dbReference type="PANTHER" id="PTHR43409">
    <property type="entry name" value="ANAEROBIC MAGNESIUM-PROTOPORPHYRIN IX MONOMETHYL ESTER CYCLASE-RELATED"/>
    <property type="match status" value="1"/>
</dbReference>
<keyword evidence="4" id="KW-0408">Iron</keyword>
<dbReference type="Gene3D" id="3.40.50.150">
    <property type="entry name" value="Vaccinia Virus protein VP39"/>
    <property type="match status" value="1"/>
</dbReference>
<dbReference type="PANTHER" id="PTHR43409:SF16">
    <property type="entry name" value="SLR0320 PROTEIN"/>
    <property type="match status" value="1"/>
</dbReference>
<feature type="domain" description="B12-binding" evidence="6">
    <location>
        <begin position="1"/>
        <end position="131"/>
    </location>
</feature>
<dbReference type="Gene3D" id="3.80.30.20">
    <property type="entry name" value="tm_1862 like domain"/>
    <property type="match status" value="1"/>
</dbReference>
<dbReference type="Gene3D" id="3.40.50.280">
    <property type="entry name" value="Cobalamin-binding domain"/>
    <property type="match status" value="1"/>
</dbReference>
<dbReference type="Pfam" id="PF04055">
    <property type="entry name" value="Radical_SAM"/>
    <property type="match status" value="1"/>
</dbReference>
<accession>A0A0F9U1F9</accession>
<dbReference type="CDD" id="cd02068">
    <property type="entry name" value="radical_SAM_B12_BD"/>
    <property type="match status" value="1"/>
</dbReference>
<dbReference type="InterPro" id="IPR006158">
    <property type="entry name" value="Cobalamin-bd"/>
</dbReference>
<dbReference type="InterPro" id="IPR029063">
    <property type="entry name" value="SAM-dependent_MTases_sf"/>
</dbReference>
<evidence type="ECO:0000256" key="4">
    <source>
        <dbReference type="ARBA" id="ARBA00023004"/>
    </source>
</evidence>
<dbReference type="SFLD" id="SFLDG01123">
    <property type="entry name" value="methyltransferase_(Class_B)"/>
    <property type="match status" value="1"/>
</dbReference>
<dbReference type="SFLD" id="SFLDS00029">
    <property type="entry name" value="Radical_SAM"/>
    <property type="match status" value="1"/>
</dbReference>
<dbReference type="SFLD" id="SFLDG01082">
    <property type="entry name" value="B12-binding_domain_containing"/>
    <property type="match status" value="1"/>
</dbReference>
<dbReference type="SUPFAM" id="SSF53335">
    <property type="entry name" value="S-adenosyl-L-methionine-dependent methyltransferases"/>
    <property type="match status" value="1"/>
</dbReference>
<evidence type="ECO:0000256" key="5">
    <source>
        <dbReference type="ARBA" id="ARBA00023014"/>
    </source>
</evidence>
<dbReference type="CDD" id="cd01335">
    <property type="entry name" value="Radical_SAM"/>
    <property type="match status" value="1"/>
</dbReference>
<feature type="domain" description="Radical SAM core" evidence="7">
    <location>
        <begin position="161"/>
        <end position="371"/>
    </location>
</feature>
<dbReference type="GO" id="GO:0008757">
    <property type="term" value="F:S-adenosylmethionine-dependent methyltransferase activity"/>
    <property type="evidence" value="ECO:0007669"/>
    <property type="project" value="InterPro"/>
</dbReference>
<dbReference type="InterPro" id="IPR023404">
    <property type="entry name" value="rSAM_horseshoe"/>
</dbReference>
<comment type="caution">
    <text evidence="8">The sequence shown here is derived from an EMBL/GenBank/DDBJ whole genome shotgun (WGS) entry which is preliminary data.</text>
</comment>
<name>A0A0F9U1F9_9ZZZZ</name>